<evidence type="ECO:0000313" key="4">
    <source>
        <dbReference type="Proteomes" id="UP001215598"/>
    </source>
</evidence>
<sequence>MSERGRVDCTWDAADNTRQHPPPTPLESTSMSFSRVLALIPRFARILCRRSRLVEFDLCLSLRRKPSRREKGKDVEYGTRMARCTAERTKDTVPVVVMDLIYENLRLRDRAQREARVTAFFSTSKRSGGGQVTRRTASARKTRATRKSLRRRDGGRVADSEDTRRTGGGGATAETERADSKLVGLDGRGGGEAGDLRVQHARAEQEKCDKWSFVTARRVTTRGSAMWGQSWRAYGQNVRFSLVAHKSFWRYIDCFQAVGGHSTLLRLSGGTPFFRDPIGIRCDYSEDGYPTYHKFPFKFARENWIEGVQRQTEKSFEMKRFIRLGPTQCIRSSVYNFGPTPAISLQVFRVFGGSLPFKTVLAAKLIDDDFTPASFLLCPHTCTQPLKLNDSLAIGSCLFPIPIPLPLPYLMVLAWMSYLLHKLRIFPRYASREKLVCFRNGSAIVWIWAIGNSVLFFRCRPEASEASAPTLLALPLSPLCRQFPTEFLAVFLPSRLPPWVFGARFPFKQNVINAFLLQTLAIKTESSSLATPALYLGRVKQC</sequence>
<dbReference type="EMBL" id="JARKIB010000126">
    <property type="protein sequence ID" value="KAJ7735483.1"/>
    <property type="molecule type" value="Genomic_DNA"/>
</dbReference>
<feature type="region of interest" description="Disordered" evidence="1">
    <location>
        <begin position="122"/>
        <end position="189"/>
    </location>
</feature>
<protein>
    <submittedName>
        <fullName evidence="3">Uncharacterized protein</fullName>
    </submittedName>
</protein>
<keyword evidence="4" id="KW-1185">Reference proteome</keyword>
<dbReference type="Proteomes" id="UP001215598">
    <property type="component" value="Unassembled WGS sequence"/>
</dbReference>
<reference evidence="3" key="1">
    <citation type="submission" date="2023-03" db="EMBL/GenBank/DDBJ databases">
        <title>Massive genome expansion in bonnet fungi (Mycena s.s.) driven by repeated elements and novel gene families across ecological guilds.</title>
        <authorList>
            <consortium name="Lawrence Berkeley National Laboratory"/>
            <person name="Harder C.B."/>
            <person name="Miyauchi S."/>
            <person name="Viragh M."/>
            <person name="Kuo A."/>
            <person name="Thoen E."/>
            <person name="Andreopoulos B."/>
            <person name="Lu D."/>
            <person name="Skrede I."/>
            <person name="Drula E."/>
            <person name="Henrissat B."/>
            <person name="Morin E."/>
            <person name="Kohler A."/>
            <person name="Barry K."/>
            <person name="LaButti K."/>
            <person name="Morin E."/>
            <person name="Salamov A."/>
            <person name="Lipzen A."/>
            <person name="Mereny Z."/>
            <person name="Hegedus B."/>
            <person name="Baldrian P."/>
            <person name="Stursova M."/>
            <person name="Weitz H."/>
            <person name="Taylor A."/>
            <person name="Grigoriev I.V."/>
            <person name="Nagy L.G."/>
            <person name="Martin F."/>
            <person name="Kauserud H."/>
        </authorList>
    </citation>
    <scope>NUCLEOTIDE SEQUENCE</scope>
    <source>
        <strain evidence="3">CBHHK182m</strain>
    </source>
</reference>
<keyword evidence="2" id="KW-0812">Transmembrane</keyword>
<dbReference type="AlphaFoldDB" id="A0AAD7I5M3"/>
<organism evidence="3 4">
    <name type="scientific">Mycena metata</name>
    <dbReference type="NCBI Taxonomy" id="1033252"/>
    <lineage>
        <taxon>Eukaryota</taxon>
        <taxon>Fungi</taxon>
        <taxon>Dikarya</taxon>
        <taxon>Basidiomycota</taxon>
        <taxon>Agaricomycotina</taxon>
        <taxon>Agaricomycetes</taxon>
        <taxon>Agaricomycetidae</taxon>
        <taxon>Agaricales</taxon>
        <taxon>Marasmiineae</taxon>
        <taxon>Mycenaceae</taxon>
        <taxon>Mycena</taxon>
    </lineage>
</organism>
<keyword evidence="2" id="KW-1133">Transmembrane helix</keyword>
<feature type="region of interest" description="Disordered" evidence="1">
    <location>
        <begin position="1"/>
        <end position="28"/>
    </location>
</feature>
<name>A0AAD7I5M3_9AGAR</name>
<keyword evidence="2" id="KW-0472">Membrane</keyword>
<proteinExistence type="predicted"/>
<accession>A0AAD7I5M3</accession>
<evidence type="ECO:0000256" key="1">
    <source>
        <dbReference type="SAM" id="MobiDB-lite"/>
    </source>
</evidence>
<feature type="transmembrane region" description="Helical" evidence="2">
    <location>
        <begin position="392"/>
        <end position="415"/>
    </location>
</feature>
<evidence type="ECO:0000313" key="3">
    <source>
        <dbReference type="EMBL" id="KAJ7735483.1"/>
    </source>
</evidence>
<feature type="transmembrane region" description="Helical" evidence="2">
    <location>
        <begin position="436"/>
        <end position="457"/>
    </location>
</feature>
<gene>
    <name evidence="3" type="ORF">B0H16DRAFT_1467104</name>
</gene>
<comment type="caution">
    <text evidence="3">The sequence shown here is derived from an EMBL/GenBank/DDBJ whole genome shotgun (WGS) entry which is preliminary data.</text>
</comment>
<evidence type="ECO:0000256" key="2">
    <source>
        <dbReference type="SAM" id="Phobius"/>
    </source>
</evidence>
<feature type="compositionally biased region" description="Basic and acidic residues" evidence="1">
    <location>
        <begin position="151"/>
        <end position="165"/>
    </location>
</feature>
<feature type="compositionally biased region" description="Basic residues" evidence="1">
    <location>
        <begin position="137"/>
        <end position="150"/>
    </location>
</feature>